<gene>
    <name evidence="2" type="ORF">GA0074704_2908</name>
</gene>
<feature type="transmembrane region" description="Helical" evidence="1">
    <location>
        <begin position="7"/>
        <end position="29"/>
    </location>
</feature>
<dbReference type="Proteomes" id="UP000198210">
    <property type="component" value="Chromosome I"/>
</dbReference>
<proteinExistence type="predicted"/>
<feature type="transmembrane region" description="Helical" evidence="1">
    <location>
        <begin position="41"/>
        <end position="61"/>
    </location>
</feature>
<evidence type="ECO:0000313" key="3">
    <source>
        <dbReference type="Proteomes" id="UP000198210"/>
    </source>
</evidence>
<keyword evidence="1" id="KW-0812">Transmembrane</keyword>
<evidence type="ECO:0000313" key="2">
    <source>
        <dbReference type="EMBL" id="SCG53256.1"/>
    </source>
</evidence>
<accession>A0A1C5I5L5</accession>
<sequence length="136" mass="13869">MPRPTRWIAGGYAAVLLYGGGVHVAQLLMGGRDPYPWAPGWLAAYFVSLTVLDPLAAALLLGRRRLGADLACLVLVTDAAANGWATYGLGGGGTAARVGQAVVTALALGALAARRALAPYLLPPGRIRQDGPGPAV</sequence>
<evidence type="ECO:0000256" key="1">
    <source>
        <dbReference type="SAM" id="Phobius"/>
    </source>
</evidence>
<protein>
    <submittedName>
        <fullName evidence="2">Uncharacterized protein</fullName>
    </submittedName>
</protein>
<dbReference type="AlphaFoldDB" id="A0A1C5I5L5"/>
<keyword evidence="3" id="KW-1185">Reference proteome</keyword>
<organism evidence="2 3">
    <name type="scientific">Micromonospora siamensis</name>
    <dbReference type="NCBI Taxonomy" id="299152"/>
    <lineage>
        <taxon>Bacteria</taxon>
        <taxon>Bacillati</taxon>
        <taxon>Actinomycetota</taxon>
        <taxon>Actinomycetes</taxon>
        <taxon>Micromonosporales</taxon>
        <taxon>Micromonosporaceae</taxon>
        <taxon>Micromonospora</taxon>
    </lineage>
</organism>
<reference evidence="2 3" key="1">
    <citation type="submission" date="2016-06" db="EMBL/GenBank/DDBJ databases">
        <authorList>
            <person name="Kjaerup R.B."/>
            <person name="Dalgaard T.S."/>
            <person name="Juul-Madsen H.R."/>
        </authorList>
    </citation>
    <scope>NUCLEOTIDE SEQUENCE [LARGE SCALE GENOMIC DNA]</scope>
    <source>
        <strain evidence="2 3">DSM 45097</strain>
    </source>
</reference>
<dbReference type="RefSeq" id="WP_088971006.1">
    <property type="nucleotide sequence ID" value="NZ_JBHLYF010000016.1"/>
</dbReference>
<keyword evidence="1" id="KW-0472">Membrane</keyword>
<dbReference type="EMBL" id="LT607751">
    <property type="protein sequence ID" value="SCG53256.1"/>
    <property type="molecule type" value="Genomic_DNA"/>
</dbReference>
<keyword evidence="1" id="KW-1133">Transmembrane helix</keyword>
<name>A0A1C5I5L5_9ACTN</name>